<protein>
    <submittedName>
        <fullName evidence="2">Uncharacterized protein</fullName>
    </submittedName>
</protein>
<keyword evidence="1" id="KW-0812">Transmembrane</keyword>
<accession>A0A1M7IZM5</accession>
<dbReference type="STRING" id="143223.SAMN05878281_0757"/>
<gene>
    <name evidence="2" type="ORF">SAMN05878281_0757</name>
</gene>
<dbReference type="RefSeq" id="WP_079734041.1">
    <property type="nucleotide sequence ID" value="NZ_LT670848.1"/>
</dbReference>
<dbReference type="EMBL" id="LT670848">
    <property type="protein sequence ID" value="SHM46284.1"/>
    <property type="molecule type" value="Genomic_DNA"/>
</dbReference>
<sequence length="73" mass="8602">MKNNGITYLIFTSILLVVITTLVFFNTGFPVIFYLTCIGQILLIFTVYKVLTDSYKTKKTFDDWYEDYHDKVD</sequence>
<dbReference type="Proteomes" id="UP000190235">
    <property type="component" value="Chromosome I"/>
</dbReference>
<keyword evidence="1" id="KW-1133">Transmembrane helix</keyword>
<keyword evidence="3" id="KW-1185">Reference proteome</keyword>
<evidence type="ECO:0000313" key="2">
    <source>
        <dbReference type="EMBL" id="SHM46284.1"/>
    </source>
</evidence>
<dbReference type="AlphaFoldDB" id="A0A1M7IZM5"/>
<reference evidence="3" key="1">
    <citation type="submission" date="2016-11" db="EMBL/GenBank/DDBJ databases">
        <authorList>
            <person name="Varghese N."/>
            <person name="Submissions S."/>
        </authorList>
    </citation>
    <scope>NUCLEOTIDE SEQUENCE [LARGE SCALE GENOMIC DNA]</scope>
    <source>
        <strain evidence="3">ACAM 48</strain>
    </source>
</reference>
<proteinExistence type="predicted"/>
<keyword evidence="1" id="KW-0472">Membrane</keyword>
<organism evidence="2 3">
    <name type="scientific">Salegentibacter salegens</name>
    <dbReference type="NCBI Taxonomy" id="143223"/>
    <lineage>
        <taxon>Bacteria</taxon>
        <taxon>Pseudomonadati</taxon>
        <taxon>Bacteroidota</taxon>
        <taxon>Flavobacteriia</taxon>
        <taxon>Flavobacteriales</taxon>
        <taxon>Flavobacteriaceae</taxon>
        <taxon>Salegentibacter</taxon>
    </lineage>
</organism>
<evidence type="ECO:0000256" key="1">
    <source>
        <dbReference type="SAM" id="Phobius"/>
    </source>
</evidence>
<feature type="transmembrane region" description="Helical" evidence="1">
    <location>
        <begin position="7"/>
        <end position="25"/>
    </location>
</feature>
<dbReference type="OrthoDB" id="1367298at2"/>
<name>A0A1M7IZM5_9FLAO</name>
<feature type="transmembrane region" description="Helical" evidence="1">
    <location>
        <begin position="31"/>
        <end position="51"/>
    </location>
</feature>
<evidence type="ECO:0000313" key="3">
    <source>
        <dbReference type="Proteomes" id="UP000190235"/>
    </source>
</evidence>